<proteinExistence type="predicted"/>
<protein>
    <submittedName>
        <fullName evidence="1">Uncharacterized protein</fullName>
    </submittedName>
</protein>
<comment type="caution">
    <text evidence="1">The sequence shown here is derived from an EMBL/GenBank/DDBJ whole genome shotgun (WGS) entry which is preliminary data.</text>
</comment>
<keyword evidence="2" id="KW-1185">Reference proteome</keyword>
<dbReference type="Proteomes" id="UP000187209">
    <property type="component" value="Unassembled WGS sequence"/>
</dbReference>
<accession>A0A1R2CJG1</accession>
<sequence length="115" mass="13101">MEMITLAKNPTERKKSLHLSPKPLHNIVSPKADKFKTLGSPSAQHQYIIKSSDIPSSLTIRDLEYKHIIEKAYFKPYTNESISPIKSHKSTINGINENDTKDIVFLIDLLNNKKN</sequence>
<organism evidence="1 2">
    <name type="scientific">Stentor coeruleus</name>
    <dbReference type="NCBI Taxonomy" id="5963"/>
    <lineage>
        <taxon>Eukaryota</taxon>
        <taxon>Sar</taxon>
        <taxon>Alveolata</taxon>
        <taxon>Ciliophora</taxon>
        <taxon>Postciliodesmatophora</taxon>
        <taxon>Heterotrichea</taxon>
        <taxon>Heterotrichida</taxon>
        <taxon>Stentoridae</taxon>
        <taxon>Stentor</taxon>
    </lineage>
</organism>
<gene>
    <name evidence="1" type="ORF">SteCoe_8811</name>
</gene>
<dbReference type="AlphaFoldDB" id="A0A1R2CJG1"/>
<evidence type="ECO:0000313" key="2">
    <source>
        <dbReference type="Proteomes" id="UP000187209"/>
    </source>
</evidence>
<evidence type="ECO:0000313" key="1">
    <source>
        <dbReference type="EMBL" id="OMJ89090.1"/>
    </source>
</evidence>
<name>A0A1R2CJG1_9CILI</name>
<reference evidence="1 2" key="1">
    <citation type="submission" date="2016-11" db="EMBL/GenBank/DDBJ databases">
        <title>The macronuclear genome of Stentor coeruleus: a giant cell with tiny introns.</title>
        <authorList>
            <person name="Slabodnick M."/>
            <person name="Ruby J.G."/>
            <person name="Reiff S.B."/>
            <person name="Swart E.C."/>
            <person name="Gosai S."/>
            <person name="Prabakaran S."/>
            <person name="Witkowska E."/>
            <person name="Larue G.E."/>
            <person name="Fisher S."/>
            <person name="Freeman R.M."/>
            <person name="Gunawardena J."/>
            <person name="Chu W."/>
            <person name="Stover N.A."/>
            <person name="Gregory B.D."/>
            <person name="Nowacki M."/>
            <person name="Derisi J."/>
            <person name="Roy S.W."/>
            <person name="Marshall W.F."/>
            <person name="Sood P."/>
        </authorList>
    </citation>
    <scope>NUCLEOTIDE SEQUENCE [LARGE SCALE GENOMIC DNA]</scope>
    <source>
        <strain evidence="1">WM001</strain>
    </source>
</reference>
<dbReference type="EMBL" id="MPUH01000134">
    <property type="protein sequence ID" value="OMJ89090.1"/>
    <property type="molecule type" value="Genomic_DNA"/>
</dbReference>